<dbReference type="AlphaFoldDB" id="A0A4Q8BFT2"/>
<dbReference type="Proteomes" id="UP000294114">
    <property type="component" value="Unassembled WGS sequence"/>
</dbReference>
<dbReference type="OrthoDB" id="7619731at2"/>
<dbReference type="RefSeq" id="WP_130337760.1">
    <property type="nucleotide sequence ID" value="NZ_SHLD01000001.1"/>
</dbReference>
<reference evidence="1 2" key="1">
    <citation type="submission" date="2019-02" db="EMBL/GenBank/DDBJ databases">
        <title>Sequencing the genomes of 1000 actinobacteria strains.</title>
        <authorList>
            <person name="Klenk H.-P."/>
        </authorList>
    </citation>
    <scope>NUCLEOTIDE SEQUENCE [LARGE SCALE GENOMIC DNA]</scope>
    <source>
        <strain evidence="1 2">DSM 45612</strain>
    </source>
</reference>
<gene>
    <name evidence="1" type="ORF">EV384_5529</name>
</gene>
<protein>
    <submittedName>
        <fullName evidence="1">Uncharacterized protein DUF2785</fullName>
    </submittedName>
</protein>
<dbReference type="EMBL" id="SHLD01000001">
    <property type="protein sequence ID" value="RZU76834.1"/>
    <property type="molecule type" value="Genomic_DNA"/>
</dbReference>
<comment type="caution">
    <text evidence="1">The sequence shown here is derived from an EMBL/GenBank/DDBJ whole genome shotgun (WGS) entry which is preliminary data.</text>
</comment>
<name>A0A4Q8BFT2_9ACTN</name>
<evidence type="ECO:0000313" key="2">
    <source>
        <dbReference type="Proteomes" id="UP000294114"/>
    </source>
</evidence>
<evidence type="ECO:0000313" key="1">
    <source>
        <dbReference type="EMBL" id="RZU76834.1"/>
    </source>
</evidence>
<organism evidence="1 2">
    <name type="scientific">Micromonospora kangleipakensis</name>
    <dbReference type="NCBI Taxonomy" id="1077942"/>
    <lineage>
        <taxon>Bacteria</taxon>
        <taxon>Bacillati</taxon>
        <taxon>Actinomycetota</taxon>
        <taxon>Actinomycetes</taxon>
        <taxon>Micromonosporales</taxon>
        <taxon>Micromonosporaceae</taxon>
        <taxon>Micromonospora</taxon>
    </lineage>
</organism>
<sequence>MIDWDHVCDTDFALPATADLDELVADLAKSLRDPDPEVRDGSPYVVLRTWIARDVIDRVRRRWLGDQMAARFADQQIEARTFAPLVLDMIVSKGDFEPAWQEAFRRWYLAETDLRGYDDKLAWLHAVAHGADLLAAFGRHPRVDPTAMLELAAARLLTRTEYLYAEQEDDRLARAIALTLTRAELTSDQAVRWLGPIHEDFVSPRRGQTPVYRSNTMRTLRMLYILADLGARTGRDSAPIPLPHAAAVKDRLVPILAEVFQHS</sequence>
<dbReference type="Pfam" id="PF10978">
    <property type="entry name" value="DUF2785"/>
    <property type="match status" value="1"/>
</dbReference>
<dbReference type="InterPro" id="IPR021247">
    <property type="entry name" value="DUF2785"/>
</dbReference>
<proteinExistence type="predicted"/>
<keyword evidence="2" id="KW-1185">Reference proteome</keyword>
<accession>A0A4Q8BFT2</accession>